<comment type="caution">
    <text evidence="15">The sequence shown here is derived from an EMBL/GenBank/DDBJ whole genome shotgun (WGS) entry which is preliminary data.</text>
</comment>
<keyword evidence="7 13" id="KW-0808">Transferase</keyword>
<evidence type="ECO:0000256" key="6">
    <source>
        <dbReference type="ARBA" id="ARBA00022556"/>
    </source>
</evidence>
<dbReference type="InterPro" id="IPR003758">
    <property type="entry name" value="LpxK"/>
</dbReference>
<evidence type="ECO:0000256" key="12">
    <source>
        <dbReference type="ARBA" id="ARBA00029757"/>
    </source>
</evidence>
<dbReference type="Proteomes" id="UP000075359">
    <property type="component" value="Unassembled WGS sequence"/>
</dbReference>
<keyword evidence="11 13" id="KW-0443">Lipid metabolism</keyword>
<dbReference type="GO" id="GO:0009245">
    <property type="term" value="P:lipid A biosynthetic process"/>
    <property type="evidence" value="ECO:0007669"/>
    <property type="project" value="UniProtKB-UniRule"/>
</dbReference>
<dbReference type="GO" id="GO:0005886">
    <property type="term" value="C:plasma membrane"/>
    <property type="evidence" value="ECO:0007669"/>
    <property type="project" value="TreeGrafter"/>
</dbReference>
<keyword evidence="14" id="KW-1133">Transmembrane helix</keyword>
<evidence type="ECO:0000256" key="9">
    <source>
        <dbReference type="ARBA" id="ARBA00022777"/>
    </source>
</evidence>
<keyword evidence="5 13" id="KW-0444">Lipid biosynthesis</keyword>
<keyword evidence="16" id="KW-1185">Reference proteome</keyword>
<proteinExistence type="inferred from homology"/>
<comment type="pathway">
    <text evidence="2 13">Glycolipid biosynthesis; lipid IV(A) biosynthesis; lipid IV(A) from (3R)-3-hydroxytetradecanoyl-[acyl-carrier-protein] and UDP-N-acetyl-alpha-D-glucosamine: step 6/6.</text>
</comment>
<feature type="transmembrane region" description="Helical" evidence="14">
    <location>
        <begin position="12"/>
        <end position="29"/>
    </location>
</feature>
<dbReference type="EMBL" id="LNKT01000001">
    <property type="protein sequence ID" value="KYJ87767.1"/>
    <property type="molecule type" value="Genomic_DNA"/>
</dbReference>
<dbReference type="InterPro" id="IPR027417">
    <property type="entry name" value="P-loop_NTPase"/>
</dbReference>
<gene>
    <name evidence="13" type="primary">lpxK</name>
    <name evidence="15" type="ORF">AS592_10345</name>
</gene>
<comment type="similarity">
    <text evidence="13">Belongs to the LpxK family.</text>
</comment>
<dbReference type="SUPFAM" id="SSF52540">
    <property type="entry name" value="P-loop containing nucleoside triphosphate hydrolases"/>
    <property type="match status" value="1"/>
</dbReference>
<reference evidence="15 16" key="1">
    <citation type="submission" date="2015-11" db="EMBL/GenBank/DDBJ databases">
        <title>Draft genome of Sulfurovum riftiae 1812E, a member of the Epsilonproteobacteria isolated from the tube of the deep-sea hydrothermal vent tubewom Riftia pachyptila.</title>
        <authorList>
            <person name="Vetriani C."/>
            <person name="Giovannelli D."/>
        </authorList>
    </citation>
    <scope>NUCLEOTIDE SEQUENCE [LARGE SCALE GENOMIC DNA]</scope>
    <source>
        <strain evidence="15 16">1812E</strain>
    </source>
</reference>
<dbReference type="AlphaFoldDB" id="A0A151CJU4"/>
<accession>A0A151CJU4</accession>
<evidence type="ECO:0000256" key="1">
    <source>
        <dbReference type="ARBA" id="ARBA00002274"/>
    </source>
</evidence>
<evidence type="ECO:0000313" key="16">
    <source>
        <dbReference type="Proteomes" id="UP000075359"/>
    </source>
</evidence>
<evidence type="ECO:0000256" key="7">
    <source>
        <dbReference type="ARBA" id="ARBA00022679"/>
    </source>
</evidence>
<dbReference type="UniPathway" id="UPA00359">
    <property type="reaction ID" value="UER00482"/>
</dbReference>
<organism evidence="15 16">
    <name type="scientific">Sulfurovum riftiae</name>
    <dbReference type="NCBI Taxonomy" id="1630136"/>
    <lineage>
        <taxon>Bacteria</taxon>
        <taxon>Pseudomonadati</taxon>
        <taxon>Campylobacterota</taxon>
        <taxon>Epsilonproteobacteria</taxon>
        <taxon>Campylobacterales</taxon>
        <taxon>Sulfurovaceae</taxon>
        <taxon>Sulfurovum</taxon>
    </lineage>
</organism>
<evidence type="ECO:0000256" key="14">
    <source>
        <dbReference type="SAM" id="Phobius"/>
    </source>
</evidence>
<feature type="binding site" evidence="13">
    <location>
        <begin position="50"/>
        <end position="57"/>
    </location>
    <ligand>
        <name>ATP</name>
        <dbReference type="ChEBI" id="CHEBI:30616"/>
    </ligand>
</feature>
<dbReference type="NCBIfam" id="TIGR00682">
    <property type="entry name" value="lpxK"/>
    <property type="match status" value="1"/>
</dbReference>
<dbReference type="GO" id="GO:0009244">
    <property type="term" value="P:lipopolysaccharide core region biosynthetic process"/>
    <property type="evidence" value="ECO:0007669"/>
    <property type="project" value="TreeGrafter"/>
</dbReference>
<evidence type="ECO:0000256" key="10">
    <source>
        <dbReference type="ARBA" id="ARBA00022840"/>
    </source>
</evidence>
<evidence type="ECO:0000313" key="15">
    <source>
        <dbReference type="EMBL" id="KYJ87767.1"/>
    </source>
</evidence>
<keyword evidence="10 13" id="KW-0067">ATP-binding</keyword>
<evidence type="ECO:0000256" key="8">
    <source>
        <dbReference type="ARBA" id="ARBA00022741"/>
    </source>
</evidence>
<protein>
    <recommendedName>
        <fullName evidence="4 13">Tetraacyldisaccharide 4'-kinase</fullName>
        <ecNumber evidence="3 13">2.7.1.130</ecNumber>
    </recommendedName>
    <alternativeName>
        <fullName evidence="12 13">Lipid A 4'-kinase</fullName>
    </alternativeName>
</protein>
<evidence type="ECO:0000256" key="5">
    <source>
        <dbReference type="ARBA" id="ARBA00022516"/>
    </source>
</evidence>
<sequence length="295" mass="33690">MLFHPKWYHYPVILLFLPLSLLYGTWMYLRRAVSRQKDFRLPVVSVGNLIVGGSGKTPFTIALASRYDNVAVISRGYGRQSRGLVEVSRNGKVLVPVEESGDEAMLMALSLPKASVIVSEDRHKAIALAKEQGAALIILDDGFNRVEIKKFDIVLEPAQINNPFPFPSGPFREFFWSRQAADLVLKEDRDFEREVSYENLKEKMLLVTAISNPQRLEKYLPKGVLARVWLEDHAYFNEAALAEEMYAHGAQSLLVTEKDLVKMKGFKLPISQIKLKLKIKEEIFQSIDQYIDRFK</sequence>
<keyword evidence="6 13" id="KW-0441">Lipid A biosynthesis</keyword>
<evidence type="ECO:0000256" key="11">
    <source>
        <dbReference type="ARBA" id="ARBA00023098"/>
    </source>
</evidence>
<name>A0A151CJU4_9BACT</name>
<dbReference type="PANTHER" id="PTHR42724">
    <property type="entry name" value="TETRAACYLDISACCHARIDE 4'-KINASE"/>
    <property type="match status" value="1"/>
</dbReference>
<dbReference type="EC" id="2.7.1.130" evidence="3 13"/>
<dbReference type="GO" id="GO:0005524">
    <property type="term" value="F:ATP binding"/>
    <property type="evidence" value="ECO:0007669"/>
    <property type="project" value="UniProtKB-UniRule"/>
</dbReference>
<keyword evidence="14" id="KW-0472">Membrane</keyword>
<comment type="function">
    <text evidence="1 13">Transfers the gamma-phosphate of ATP to the 4'-position of a tetraacyldisaccharide 1-phosphate intermediate (termed DS-1-P) to form tetraacyldisaccharide 1,4'-bis-phosphate (lipid IVA).</text>
</comment>
<evidence type="ECO:0000256" key="3">
    <source>
        <dbReference type="ARBA" id="ARBA00012071"/>
    </source>
</evidence>
<keyword evidence="14" id="KW-0812">Transmembrane</keyword>
<dbReference type="NCBIfam" id="NF001892">
    <property type="entry name" value="PRK00652.1-5"/>
    <property type="match status" value="1"/>
</dbReference>
<dbReference type="STRING" id="1630136.AS592_10345"/>
<dbReference type="HAMAP" id="MF_00409">
    <property type="entry name" value="LpxK"/>
    <property type="match status" value="1"/>
</dbReference>
<evidence type="ECO:0000256" key="13">
    <source>
        <dbReference type="HAMAP-Rule" id="MF_00409"/>
    </source>
</evidence>
<evidence type="ECO:0000256" key="4">
    <source>
        <dbReference type="ARBA" id="ARBA00016436"/>
    </source>
</evidence>
<dbReference type="PANTHER" id="PTHR42724:SF1">
    <property type="entry name" value="TETRAACYLDISACCHARIDE 4'-KINASE, MITOCHONDRIAL-RELATED"/>
    <property type="match status" value="1"/>
</dbReference>
<evidence type="ECO:0000256" key="2">
    <source>
        <dbReference type="ARBA" id="ARBA00004870"/>
    </source>
</evidence>
<keyword evidence="8 13" id="KW-0547">Nucleotide-binding</keyword>
<dbReference type="GO" id="GO:0009029">
    <property type="term" value="F:lipid-A 4'-kinase activity"/>
    <property type="evidence" value="ECO:0007669"/>
    <property type="project" value="UniProtKB-UniRule"/>
</dbReference>
<dbReference type="Pfam" id="PF02606">
    <property type="entry name" value="LpxK"/>
    <property type="match status" value="2"/>
</dbReference>
<comment type="catalytic activity">
    <reaction evidence="13">
        <text>a lipid A disaccharide + ATP = a lipid IVA + ADP + H(+)</text>
        <dbReference type="Rhea" id="RHEA:67840"/>
        <dbReference type="ChEBI" id="CHEBI:15378"/>
        <dbReference type="ChEBI" id="CHEBI:30616"/>
        <dbReference type="ChEBI" id="CHEBI:176343"/>
        <dbReference type="ChEBI" id="CHEBI:176425"/>
        <dbReference type="ChEBI" id="CHEBI:456216"/>
        <dbReference type="EC" id="2.7.1.130"/>
    </reaction>
</comment>
<dbReference type="OrthoDB" id="9766423at2"/>
<keyword evidence="9 13" id="KW-0418">Kinase</keyword>